<dbReference type="EMBL" id="CM037151">
    <property type="protein sequence ID" value="KAH7844672.1"/>
    <property type="molecule type" value="Genomic_DNA"/>
</dbReference>
<keyword evidence="2" id="KW-1185">Reference proteome</keyword>
<gene>
    <name evidence="1" type="ORF">Vadar_030456</name>
</gene>
<proteinExistence type="predicted"/>
<evidence type="ECO:0000313" key="2">
    <source>
        <dbReference type="Proteomes" id="UP000828048"/>
    </source>
</evidence>
<name>A0ACB7XV81_9ERIC</name>
<sequence>MIVVVYVDGKVIENEDIGPKYRGGRRIAFPIERGISFDAFKELIIEEGSISRMEMTVMFKLPTISYPNPTYKFVLIELVDDNGIGLIFDTASSIPGYILEIFINQRLMNRFGDNTTTDVVDDDYLQQHEHVNSIDHEFFNSGADDPCIQNDDEYESSLEDVDLHLGEDGHDVDVANELNGMRIFEPSSTIMSKDTWTNVVDPIPPIVSRSNLGWDGISELFEGQVFMSKDEVQRATEKYSMDRNLMYQVDQSTKRLLVLKCNNNLGETCRWRLRATRKEGDEEWIITKYSGPHSCVVVSSTPDHRQLTARYIASRIVNVVSKDPSLKIKVLQAMVNELTGGYNPSYDKTWLGKQIAIATIFGDWDKSYEKLPMYLAALQKYNPGTEVHLNTVPSVIPGTVIFDQVFWAFAPAIEGFRWSFAHDGGRRYGTLTTNVSKSFNGVLKDARHLPITATIMTTFFKSVEYFTDKASKAASKMEVGQIYSNFAIDNDYWKLQSNVDMYTTLAFQPVHDERYWPEYCGDKVVPDKDRLRGKGRPRVNRIRNEMDEFLESQPSQK</sequence>
<protein>
    <submittedName>
        <fullName evidence="1">Uncharacterized protein</fullName>
    </submittedName>
</protein>
<accession>A0ACB7XV81</accession>
<reference evidence="1 2" key="1">
    <citation type="journal article" date="2021" name="Hortic Res">
        <title>High-quality reference genome and annotation aids understanding of berry development for evergreen blueberry (Vaccinium darrowii).</title>
        <authorList>
            <person name="Yu J."/>
            <person name="Hulse-Kemp A.M."/>
            <person name="Babiker E."/>
            <person name="Staton M."/>
        </authorList>
    </citation>
    <scope>NUCLEOTIDE SEQUENCE [LARGE SCALE GENOMIC DNA]</scope>
    <source>
        <strain evidence="2">cv. NJ 8807/NJ 8810</strain>
        <tissue evidence="1">Young leaf</tissue>
    </source>
</reference>
<organism evidence="1 2">
    <name type="scientific">Vaccinium darrowii</name>
    <dbReference type="NCBI Taxonomy" id="229202"/>
    <lineage>
        <taxon>Eukaryota</taxon>
        <taxon>Viridiplantae</taxon>
        <taxon>Streptophyta</taxon>
        <taxon>Embryophyta</taxon>
        <taxon>Tracheophyta</taxon>
        <taxon>Spermatophyta</taxon>
        <taxon>Magnoliopsida</taxon>
        <taxon>eudicotyledons</taxon>
        <taxon>Gunneridae</taxon>
        <taxon>Pentapetalae</taxon>
        <taxon>asterids</taxon>
        <taxon>Ericales</taxon>
        <taxon>Ericaceae</taxon>
        <taxon>Vaccinioideae</taxon>
        <taxon>Vaccinieae</taxon>
        <taxon>Vaccinium</taxon>
    </lineage>
</organism>
<comment type="caution">
    <text evidence="1">The sequence shown here is derived from an EMBL/GenBank/DDBJ whole genome shotgun (WGS) entry which is preliminary data.</text>
</comment>
<dbReference type="Proteomes" id="UP000828048">
    <property type="component" value="Chromosome 1"/>
</dbReference>
<evidence type="ECO:0000313" key="1">
    <source>
        <dbReference type="EMBL" id="KAH7844672.1"/>
    </source>
</evidence>